<evidence type="ECO:0000256" key="1">
    <source>
        <dbReference type="ARBA" id="ARBA00044755"/>
    </source>
</evidence>
<dbReference type="RefSeq" id="WP_190260762.1">
    <property type="nucleotide sequence ID" value="NZ_CP053923.1"/>
</dbReference>
<evidence type="ECO:0000313" key="3">
    <source>
        <dbReference type="EMBL" id="QNT70280.1"/>
    </source>
</evidence>
<dbReference type="PANTHER" id="PTHR35024:SF4">
    <property type="entry name" value="POLYMER-FORMING CYTOSKELETAL PROTEIN"/>
    <property type="match status" value="1"/>
</dbReference>
<proteinExistence type="inferred from homology"/>
<feature type="compositionally biased region" description="Low complexity" evidence="2">
    <location>
        <begin position="49"/>
        <end position="60"/>
    </location>
</feature>
<accession>A0A7H1N3J4</accession>
<name>A0A7H1N3J4_9PROT</name>
<sequence>MFRIKKPAGNGADTVSDTIAPPLTAVAEPSLSEPQEPKLPQRRTPPPALRSLSTSSSPLDLSRRPGEVIGASVRSDATSTAARDKTLIVGKDVEFAGEIRACQKLIVEGVVEVSSANCRLLHVGPTGVFRGNIEVSEAEILGRFEGELVVHERLVVRASGYASGKIRYGTLVIDAGGQIAGEISALDTKAAAMHAAADNGTDVLTIPGAVVGTTTAAAS</sequence>
<dbReference type="AlphaFoldDB" id="A0A7H1N3J4"/>
<reference evidence="3 4" key="1">
    <citation type="submission" date="2020-05" db="EMBL/GenBank/DDBJ databases">
        <title>Complete closed genome sequence of Defluviicoccus vanus.</title>
        <authorList>
            <person name="Bessarab I."/>
            <person name="Arumugam K."/>
            <person name="Maszenan A.M."/>
            <person name="Seviour R.J."/>
            <person name="Williams R.B."/>
        </authorList>
    </citation>
    <scope>NUCLEOTIDE SEQUENCE [LARGE SCALE GENOMIC DNA]</scope>
    <source>
        <strain evidence="3 4">Ben 114</strain>
    </source>
</reference>
<dbReference type="InterPro" id="IPR007607">
    <property type="entry name" value="BacA/B"/>
</dbReference>
<comment type="similarity">
    <text evidence="1">Belongs to the bactofilin family.</text>
</comment>
<dbReference type="KEGG" id="dvn:HQ394_14260"/>
<feature type="region of interest" description="Disordered" evidence="2">
    <location>
        <begin position="1"/>
        <end position="65"/>
    </location>
</feature>
<evidence type="ECO:0000313" key="4">
    <source>
        <dbReference type="Proteomes" id="UP000516369"/>
    </source>
</evidence>
<organism evidence="3 4">
    <name type="scientific">Defluviicoccus vanus</name>
    <dbReference type="NCBI Taxonomy" id="111831"/>
    <lineage>
        <taxon>Bacteria</taxon>
        <taxon>Pseudomonadati</taxon>
        <taxon>Pseudomonadota</taxon>
        <taxon>Alphaproteobacteria</taxon>
        <taxon>Rhodospirillales</taxon>
        <taxon>Rhodospirillaceae</taxon>
        <taxon>Defluviicoccus</taxon>
    </lineage>
</organism>
<evidence type="ECO:0000256" key="2">
    <source>
        <dbReference type="SAM" id="MobiDB-lite"/>
    </source>
</evidence>
<dbReference type="PANTHER" id="PTHR35024">
    <property type="entry name" value="HYPOTHETICAL CYTOSOLIC PROTEIN"/>
    <property type="match status" value="1"/>
</dbReference>
<protein>
    <submittedName>
        <fullName evidence="3">Polymer-forming cytoskeletal protein</fullName>
    </submittedName>
</protein>
<keyword evidence="4" id="KW-1185">Reference proteome</keyword>
<dbReference type="EMBL" id="CP053923">
    <property type="protein sequence ID" value="QNT70280.1"/>
    <property type="molecule type" value="Genomic_DNA"/>
</dbReference>
<gene>
    <name evidence="3" type="ORF">HQ394_14260</name>
</gene>
<dbReference type="Proteomes" id="UP000516369">
    <property type="component" value="Chromosome"/>
</dbReference>
<dbReference type="Pfam" id="PF04519">
    <property type="entry name" value="Bactofilin"/>
    <property type="match status" value="1"/>
</dbReference>